<dbReference type="OrthoDB" id="4251012at2759"/>
<organism evidence="16 17">
    <name type="scientific">Torulaspora delbrueckii</name>
    <name type="common">Yeast</name>
    <name type="synonym">Candida colliculosa</name>
    <dbReference type="NCBI Taxonomy" id="4950"/>
    <lineage>
        <taxon>Eukaryota</taxon>
        <taxon>Fungi</taxon>
        <taxon>Dikarya</taxon>
        <taxon>Ascomycota</taxon>
        <taxon>Saccharomycotina</taxon>
        <taxon>Saccharomycetes</taxon>
        <taxon>Saccharomycetales</taxon>
        <taxon>Saccharomycetaceae</taxon>
        <taxon>Torulaspora</taxon>
    </lineage>
</organism>
<name>G8ZS10_TORDE</name>
<dbReference type="eggNOG" id="ENOG502SMKZ">
    <property type="taxonomic scope" value="Eukaryota"/>
</dbReference>
<dbReference type="EMBL" id="HE616744">
    <property type="protein sequence ID" value="CCE91302.1"/>
    <property type="molecule type" value="Genomic_DNA"/>
</dbReference>
<evidence type="ECO:0000256" key="3">
    <source>
        <dbReference type="ARBA" id="ARBA00022553"/>
    </source>
</evidence>
<dbReference type="InterPro" id="IPR020841">
    <property type="entry name" value="PKS_Beta-ketoAc_synthase_dom"/>
</dbReference>
<evidence type="ECO:0000256" key="1">
    <source>
        <dbReference type="ARBA" id="ARBA00007485"/>
    </source>
</evidence>
<comment type="catalytic activity">
    <reaction evidence="10 11">
        <text>a fatty acyl-[ACP] + malonyl-[ACP] + H(+) = a 3-oxoacyl-[ACP] + holo-[ACP] + CO2</text>
        <dbReference type="Rhea" id="RHEA:22836"/>
        <dbReference type="Rhea" id="RHEA-COMP:9623"/>
        <dbReference type="Rhea" id="RHEA-COMP:9685"/>
        <dbReference type="Rhea" id="RHEA-COMP:9916"/>
        <dbReference type="Rhea" id="RHEA-COMP:14125"/>
        <dbReference type="ChEBI" id="CHEBI:15378"/>
        <dbReference type="ChEBI" id="CHEBI:16526"/>
        <dbReference type="ChEBI" id="CHEBI:64479"/>
        <dbReference type="ChEBI" id="CHEBI:78449"/>
        <dbReference type="ChEBI" id="CHEBI:78776"/>
        <dbReference type="ChEBI" id="CHEBI:138651"/>
        <dbReference type="EC" id="2.3.1.41"/>
    </reaction>
</comment>
<dbReference type="EC" id="1.1.1.100" evidence="11"/>
<dbReference type="FunFam" id="3.90.25.70:FF:000001">
    <property type="entry name" value="Fatty acid synthase subunit alpha"/>
    <property type="match status" value="1"/>
</dbReference>
<keyword evidence="7" id="KW-0560">Oxidoreductase</keyword>
<dbReference type="Pfam" id="PF18325">
    <property type="entry name" value="Fas_alpha_ACP"/>
    <property type="match status" value="1"/>
</dbReference>
<dbReference type="PANTHER" id="PTHR10982">
    <property type="entry name" value="MALONYL COA-ACYL CARRIER PROTEIN TRANSACYLASE"/>
    <property type="match status" value="1"/>
</dbReference>
<keyword evidence="17" id="KW-1185">Reference proteome</keyword>
<dbReference type="InterPro" id="IPR014030">
    <property type="entry name" value="Ketoacyl_synth_N"/>
</dbReference>
<dbReference type="Gene3D" id="6.10.140.1410">
    <property type="match status" value="1"/>
</dbReference>
<dbReference type="GO" id="GO:0042759">
    <property type="term" value="P:long-chain fatty acid biosynthetic process"/>
    <property type="evidence" value="ECO:0007669"/>
    <property type="project" value="UniProtKB-UniRule"/>
</dbReference>
<dbReference type="SUPFAM" id="SSF53901">
    <property type="entry name" value="Thiolase-like"/>
    <property type="match status" value="2"/>
</dbReference>
<feature type="active site" description="For beta-ketoacyl synthase activity" evidence="12">
    <location>
        <position position="1324"/>
    </location>
</feature>
<evidence type="ECO:0000256" key="7">
    <source>
        <dbReference type="ARBA" id="ARBA00023002"/>
    </source>
</evidence>
<dbReference type="CDD" id="cd00828">
    <property type="entry name" value="elong_cond_enzymes"/>
    <property type="match status" value="1"/>
</dbReference>
<evidence type="ECO:0000256" key="11">
    <source>
        <dbReference type="PIRNR" id="PIRNR000454"/>
    </source>
</evidence>
<dbReference type="InterPro" id="IPR050830">
    <property type="entry name" value="Fungal_FAS"/>
</dbReference>
<dbReference type="GO" id="GO:0004315">
    <property type="term" value="F:3-oxoacyl-[acyl-carrier-protein] synthase activity"/>
    <property type="evidence" value="ECO:0007669"/>
    <property type="project" value="UniProtKB-EC"/>
</dbReference>
<proteinExistence type="inferred from homology"/>
<comment type="catalytic activity">
    <reaction evidence="9 11">
        <text>a (3R)-hydroxyacyl-[ACP] + NADP(+) = a 3-oxoacyl-[ACP] + NADPH + H(+)</text>
        <dbReference type="Rhea" id="RHEA:17397"/>
        <dbReference type="Rhea" id="RHEA-COMP:9916"/>
        <dbReference type="Rhea" id="RHEA-COMP:9945"/>
        <dbReference type="ChEBI" id="CHEBI:15378"/>
        <dbReference type="ChEBI" id="CHEBI:57783"/>
        <dbReference type="ChEBI" id="CHEBI:58349"/>
        <dbReference type="ChEBI" id="CHEBI:78776"/>
        <dbReference type="ChEBI" id="CHEBI:78827"/>
        <dbReference type="EC" id="1.1.1.100"/>
    </reaction>
</comment>
<evidence type="ECO:0000256" key="13">
    <source>
        <dbReference type="PIRSR" id="PIRSR000454-4"/>
    </source>
</evidence>
<dbReference type="InterPro" id="IPR041550">
    <property type="entry name" value="FASI_helical"/>
</dbReference>
<evidence type="ECO:0000313" key="16">
    <source>
        <dbReference type="EMBL" id="CCE91302.1"/>
    </source>
</evidence>
<dbReference type="InterPro" id="IPR016039">
    <property type="entry name" value="Thiolase-like"/>
</dbReference>
<dbReference type="GO" id="GO:0004312">
    <property type="term" value="F:fatty acid synthase activity"/>
    <property type="evidence" value="ECO:0007669"/>
    <property type="project" value="InterPro"/>
</dbReference>
<dbReference type="EC" id="2.3.1.86" evidence="11"/>
<dbReference type="Gene3D" id="3.40.50.720">
    <property type="entry name" value="NAD(P)-binding Rossmann-like Domain"/>
    <property type="match status" value="1"/>
</dbReference>
<evidence type="ECO:0000256" key="4">
    <source>
        <dbReference type="ARBA" id="ARBA00022679"/>
    </source>
</evidence>
<sequence>MIKDEYKEELAVTLLTELLAYQFAFPVRWIETQDVFINDFKAERIIEVGPSPILTNMAARTVRANESHEMARHMRREIYCTSNHLDKIYYGTEPAASTSSKPESVKIEKELEPVAPVETAINNVVPVSQPLSTHTFDSSVTLQPRHIVTALVSNKLPGCKYADLNINKSLKEVSHGKSTLQNEIKSDLIKEFVNLKDDSFEDIPLSELCQSLEQHTLGAVTLAQVIKFMSQSLSGKFKSLSGVRNYLGNEWSIADSNPILLYMAYQDSSFKTRISCETEAAHFIDSCCQAFAVTENIKVITAQATSGAVDPEGGEVKPVISAAEYDAFNEGLHGLYTQQRDVLNKRLIVSDDKSELLRKDSELQTIKDKMTALEAEFGEFYLNESIKRLFSPAKIRVYDSAWNWSRQDILLLIHSNTHNAKNGVEANIRSILNRVDANSLKILQYYIDKQCRDDQWKAYLLDVCQKCKDSMELKPSYADDVQSTMAFRNSTHKNMTESIELNSGSYVKEIALATSVEDVKRDTSLVSTKLDMDSSSYYKIETELFRVYSKIIQYALAASNSNPDDLWGQFESLYEQLLIFIKNSDQIASYFRNIVSDALSSINKSMYEKGGDVVVHDYGVESSSDEESDIDINFDDNKTEHSQPIAVRRQHEAANQPNIDQCSIPVGVIPFLHIKRHSNINEEWIYDKHYTQIFLSNLLKIGSSGFSLDRKTALLLISNLESKLISEIIKVLLQTGATVIVAVGEFSRKITQSLQEIYHKFGSKDSKLVVIPLNQASKVDIKKFCDHIYSEYDDIDFLLPLNVHESENKITSLSSQDEVTLRSVSINLLRLLGHLVEAKEAKQMQTRPTFVLLPLSPLLGSKGASGTLSESYAFLNKTLNRWQIEGWKDHLSICGCMYGWTDEDKTDPVLNKGLDKLGIRTFSPAETAFNVLGLLTYEIVTEAHSTPLVADLNGGLHTLPNILPVLQALKSDLVDQLSLENVLNEEKVSDDQLCGNSTARSGSEINPRGNINLQYPELHAYQTLRDEFNGSKIGGLVDPSGLVVITGFSEIGPWGNARTRWEMESTGVFSLEGCIEMAWIMGLIKYKQKADFNGWIDAQTLEPVDGLQIKEKYEMRILEHTGIRIIEPKLFDGYNPSKKQMLQEVIIDQDLQPIQTSAEVAEQYKLEQGDMVDVFPIEDDQCMVKFVRGASLYIPKALDIERMVAGQVPTGWNAEAYGIPSDITSQVDPTTLFALVSTAEALIASGITDPYEMYEYVHVSEVGNCIGSGIGGMKSHELMQVHRTREEMVQNDILPETFINVIAAWINMLLLSSSGPIKTPVGACATAVESLESGYETIISGKAKICFVGGVDDFHGNISHEFANMGATSNSTDEAKRGREPKEMCRPATSTRNGFMESQGAGVQVLMRGDLAVKMGVPIYGVVGMTATASDKIGRSLPAPGKGVLTAARESEHKPKYGASKLNVAYRKRQLQYRLKEIERWVEDELCMGADPDITRELAEDQLQRAKMHWGTDFYKNDPTIAPLRGALNVFGLSIDDLRVASCHGTSTKANEKNESQILNKMMAHLGRAEGNPLVAVFQKALTGHPKGAAGAWMLNGCLQIMNSGIIPGNKNADNIDNQFEEYKYLVYPSRAIAVDTVKACCLTSFGFGQKGAMALVINANFLLACLTEDEYQTYRRKRSERERSAHKYYNDGLVRNKLVQVKSEAPFSKEDEEQFYLNPLARVKLTV</sequence>
<dbReference type="PROSITE" id="PS52004">
    <property type="entry name" value="KS3_2"/>
    <property type="match status" value="1"/>
</dbReference>
<protein>
    <recommendedName>
        <fullName evidence="11">Fatty acid synthase subunit alpha</fullName>
        <ecNumber evidence="11">2.3.1.86</ecNumber>
    </recommendedName>
    <domain>
        <recommendedName>
            <fullName evidence="11">3-oxoacyl-[acyl-carrier-protein] reductase</fullName>
            <ecNumber evidence="11">1.1.1.100</ecNumber>
        </recommendedName>
    </domain>
    <domain>
        <recommendedName>
            <fullName evidence="11">3-oxoacyl-[acyl-carrier-protein] synthase</fullName>
            <ecNumber evidence="11">2.3.1.41</ecNumber>
        </recommendedName>
    </domain>
</protein>
<dbReference type="Proteomes" id="UP000005627">
    <property type="component" value="Chromosome 3"/>
</dbReference>
<dbReference type="GO" id="GO:0008897">
    <property type="term" value="F:holo-[acyl-carrier-protein] synthase activity"/>
    <property type="evidence" value="ECO:0007669"/>
    <property type="project" value="InterPro"/>
</dbReference>
<accession>G8ZS10</accession>
<feature type="modified residue" description="O-(pantetheine 4'-phosphoryl)serine" evidence="13">
    <location>
        <position position="178"/>
    </location>
</feature>
<dbReference type="Pfam" id="PF18314">
    <property type="entry name" value="FAS_I_H"/>
    <property type="match status" value="1"/>
</dbReference>
<evidence type="ECO:0000256" key="12">
    <source>
        <dbReference type="PIRSR" id="PIRSR000454-1"/>
    </source>
</evidence>
<dbReference type="RefSeq" id="XP_003680513.1">
    <property type="nucleotide sequence ID" value="XM_003680465.1"/>
</dbReference>
<dbReference type="InterPro" id="IPR040899">
    <property type="entry name" value="Fas_alpha_ACP"/>
</dbReference>
<dbReference type="STRING" id="1076872.G8ZS10"/>
<dbReference type="GeneID" id="11500637"/>
<dbReference type="KEGG" id="tdl:TDEL_0C04130"/>
<dbReference type="FunFam" id="3.30.70.2490:FF:000001">
    <property type="entry name" value="Fatty acid synthase subunit alpha"/>
    <property type="match status" value="1"/>
</dbReference>
<feature type="compositionally biased region" description="Basic and acidic residues" evidence="14">
    <location>
        <begin position="1373"/>
        <end position="1385"/>
    </location>
</feature>
<evidence type="ECO:0000256" key="2">
    <source>
        <dbReference type="ARBA" id="ARBA00022450"/>
    </source>
</evidence>
<evidence type="ECO:0000256" key="14">
    <source>
        <dbReference type="SAM" id="MobiDB-lite"/>
    </source>
</evidence>
<dbReference type="InterPro" id="IPR016035">
    <property type="entry name" value="Acyl_Trfase/lysoPLipase"/>
</dbReference>
<keyword evidence="8" id="KW-0444">Lipid biosynthesis</keyword>
<evidence type="ECO:0000256" key="6">
    <source>
        <dbReference type="ARBA" id="ARBA00022857"/>
    </source>
</evidence>
<dbReference type="Pfam" id="PF00109">
    <property type="entry name" value="ketoacyl-synt"/>
    <property type="match status" value="1"/>
</dbReference>
<feature type="region of interest" description="Disordered" evidence="14">
    <location>
        <begin position="1365"/>
        <end position="1393"/>
    </location>
</feature>
<keyword evidence="8" id="KW-0275">Fatty acid biosynthesis</keyword>
<dbReference type="Gene3D" id="3.90.25.70">
    <property type="match status" value="1"/>
</dbReference>
<keyword evidence="2 11" id="KW-0596">Phosphopantetheine</keyword>
<comment type="similarity">
    <text evidence="1 11">Belongs to the thiolase-like superfamily. Fungal fatty acid synthetase subunit alpha family.</text>
</comment>
<reference evidence="16 17" key="1">
    <citation type="journal article" date="2011" name="Proc. Natl. Acad. Sci. U.S.A.">
        <title>Evolutionary erosion of yeast sex chromosomes by mating-type switching accidents.</title>
        <authorList>
            <person name="Gordon J.L."/>
            <person name="Armisen D."/>
            <person name="Proux-Wera E."/>
            <person name="Oheigeartaigh S.S."/>
            <person name="Byrne K.P."/>
            <person name="Wolfe K.H."/>
        </authorList>
    </citation>
    <scope>NUCLEOTIDE SEQUENCE [LARGE SCALE GENOMIC DNA]</scope>
    <source>
        <strain evidence="17">ATCC 10662 / CBS 1146 / NBRC 0425 / NCYC 2629 / NRRL Y-866</strain>
    </source>
</reference>
<dbReference type="PROSITE" id="PS00606">
    <property type="entry name" value="KS3_1"/>
    <property type="match status" value="1"/>
</dbReference>
<evidence type="ECO:0000313" key="17">
    <source>
        <dbReference type="Proteomes" id="UP000005627"/>
    </source>
</evidence>
<evidence type="ECO:0000256" key="8">
    <source>
        <dbReference type="ARBA" id="ARBA00023160"/>
    </source>
</evidence>
<dbReference type="PANTHER" id="PTHR10982:SF21">
    <property type="entry name" value="FATTY ACID SYNTHASE SUBUNIT BETA"/>
    <property type="match status" value="1"/>
</dbReference>
<dbReference type="SUPFAM" id="SSF52151">
    <property type="entry name" value="FabD/lysophospholipase-like"/>
    <property type="match status" value="1"/>
</dbReference>
<evidence type="ECO:0000256" key="5">
    <source>
        <dbReference type="ARBA" id="ARBA00022832"/>
    </source>
</evidence>
<dbReference type="GO" id="GO:0005835">
    <property type="term" value="C:fatty acid synthase complex"/>
    <property type="evidence" value="ECO:0007669"/>
    <property type="project" value="InterPro"/>
</dbReference>
<dbReference type="EC" id="2.3.1.41" evidence="11"/>
<keyword evidence="8" id="KW-0443">Lipid metabolism</keyword>
<dbReference type="GO" id="GO:0004316">
    <property type="term" value="F:3-oxoacyl-[acyl-carrier-protein] reductase (NADPH) activity"/>
    <property type="evidence" value="ECO:0007669"/>
    <property type="project" value="UniProtKB-EC"/>
</dbReference>
<dbReference type="InParanoid" id="G8ZS10"/>
<keyword evidence="6" id="KW-0521">NADP</keyword>
<dbReference type="InterPro" id="IPR014031">
    <property type="entry name" value="Ketoacyl_synth_C"/>
</dbReference>
<evidence type="ECO:0000259" key="15">
    <source>
        <dbReference type="PROSITE" id="PS52004"/>
    </source>
</evidence>
<dbReference type="InterPro" id="IPR018201">
    <property type="entry name" value="Ketoacyl_synth_AS"/>
</dbReference>
<dbReference type="Gene3D" id="3.30.70.2490">
    <property type="match status" value="1"/>
</dbReference>
<keyword evidence="5" id="KW-0276">Fatty acid metabolism</keyword>
<dbReference type="HOGENOM" id="CLU_000114_0_0_1"/>
<evidence type="ECO:0000256" key="10">
    <source>
        <dbReference type="ARBA" id="ARBA00049541"/>
    </source>
</evidence>
<dbReference type="Pfam" id="PF02801">
    <property type="entry name" value="Ketoacyl-synt_C"/>
    <property type="match status" value="1"/>
</dbReference>
<feature type="domain" description="Ketosynthase family 3 (KS3)" evidence="15">
    <location>
        <begin position="1142"/>
        <end position="1659"/>
    </location>
</feature>
<dbReference type="GO" id="GO:0004321">
    <property type="term" value="F:fatty-acyl-CoA synthase activity"/>
    <property type="evidence" value="ECO:0007669"/>
    <property type="project" value="UniProtKB-EC"/>
</dbReference>
<keyword evidence="3" id="KW-0597">Phosphoprotein</keyword>
<dbReference type="InterPro" id="IPR026025">
    <property type="entry name" value="FAS_alpha_yeast"/>
</dbReference>
<dbReference type="InterPro" id="IPR047224">
    <property type="entry name" value="FAS_alpha_su_C"/>
</dbReference>
<dbReference type="PIRSF" id="PIRSF000454">
    <property type="entry name" value="FAS_yeast_alpha"/>
    <property type="match status" value="1"/>
</dbReference>
<keyword evidence="4 11" id="KW-0808">Transferase</keyword>
<evidence type="ECO:0000256" key="9">
    <source>
        <dbReference type="ARBA" id="ARBA00048508"/>
    </source>
</evidence>
<gene>
    <name evidence="16" type="primary">TDEL0C04130</name>
    <name evidence="16" type="ORF">TDEL_0C04130</name>
</gene>
<dbReference type="Gene3D" id="3.40.47.10">
    <property type="match status" value="1"/>
</dbReference>